<dbReference type="GO" id="GO:0006302">
    <property type="term" value="P:double-strand break repair"/>
    <property type="evidence" value="ECO:0007669"/>
    <property type="project" value="InterPro"/>
</dbReference>
<sequence>MPFLRSFSINATRQQPFPYNVPAVRFAKDIALDKQITILVGDNGSGKSTLLESIALHLDLPLMGGDIGMREGFEAARTLQPYLSIQQVRKPLQGFFFRAEDFSDFIYSLKRQRDRNNMYLEPLRGEVADAVINELNDGMNMALREMRRDYGENLLAFSHGEAYLKIIEEKISDNGIYLLDEPEAALSPQKQLALISYILEMVKRRNTQFIIATHSPILMGIPEAQLYEIQEEGIQPVEYQETEHYRITHSFLSNPGSYLRYL</sequence>
<feature type="domain" description="AAA+ ATPase" evidence="8">
    <location>
        <begin position="33"/>
        <end position="232"/>
    </location>
</feature>
<keyword evidence="4" id="KW-0410">Iron transport</keyword>
<dbReference type="PANTHER" id="PTHR42771:SF2">
    <property type="entry name" value="IRON(3+)-HYDROXAMATE IMPORT ATP-BINDING PROTEIN FHUC"/>
    <property type="match status" value="1"/>
</dbReference>
<proteinExistence type="predicted"/>
<evidence type="ECO:0000256" key="1">
    <source>
        <dbReference type="ARBA" id="ARBA00004202"/>
    </source>
</evidence>
<dbReference type="GO" id="GO:0005886">
    <property type="term" value="C:plasma membrane"/>
    <property type="evidence" value="ECO:0007669"/>
    <property type="project" value="UniProtKB-SubCell"/>
</dbReference>
<evidence type="ECO:0000256" key="4">
    <source>
        <dbReference type="ARBA" id="ARBA00022496"/>
    </source>
</evidence>
<accession>A0A365XWI3</accession>
<reference evidence="9 10" key="1">
    <citation type="submission" date="2018-05" db="EMBL/GenBank/DDBJ databases">
        <title>Chitinophaga sp. K3CV102501T nov., isolated from isolated from a monsoon evergreen broad-leaved forest soil.</title>
        <authorList>
            <person name="Lv Y."/>
        </authorList>
    </citation>
    <scope>NUCLEOTIDE SEQUENCE [LARGE SCALE GENOMIC DNA]</scope>
    <source>
        <strain evidence="9 10">GDMCC 1.1325</strain>
    </source>
</reference>
<evidence type="ECO:0000259" key="8">
    <source>
        <dbReference type="SMART" id="SM00382"/>
    </source>
</evidence>
<dbReference type="InterPro" id="IPR038729">
    <property type="entry name" value="Rad50/SbcC_AAA"/>
</dbReference>
<dbReference type="PANTHER" id="PTHR42771">
    <property type="entry name" value="IRON(3+)-HYDROXAMATE IMPORT ATP-BINDING PROTEIN FHUC"/>
    <property type="match status" value="1"/>
</dbReference>
<evidence type="ECO:0000256" key="7">
    <source>
        <dbReference type="ARBA" id="ARBA00023136"/>
    </source>
</evidence>
<evidence type="ECO:0000313" key="10">
    <source>
        <dbReference type="Proteomes" id="UP000253410"/>
    </source>
</evidence>
<dbReference type="AlphaFoldDB" id="A0A365XWI3"/>
<keyword evidence="3" id="KW-1003">Cell membrane</keyword>
<dbReference type="EMBL" id="QFFJ01000002">
    <property type="protein sequence ID" value="RBL89945.1"/>
    <property type="molecule type" value="Genomic_DNA"/>
</dbReference>
<keyword evidence="5" id="KW-0408">Iron</keyword>
<keyword evidence="7" id="KW-0472">Membrane</keyword>
<keyword evidence="6" id="KW-0406">Ion transport</keyword>
<keyword evidence="10" id="KW-1185">Reference proteome</keyword>
<evidence type="ECO:0000256" key="2">
    <source>
        <dbReference type="ARBA" id="ARBA00022448"/>
    </source>
</evidence>
<dbReference type="InterPro" id="IPR003593">
    <property type="entry name" value="AAA+_ATPase"/>
</dbReference>
<dbReference type="Pfam" id="PF13476">
    <property type="entry name" value="AAA_23"/>
    <property type="match status" value="1"/>
</dbReference>
<evidence type="ECO:0000256" key="6">
    <source>
        <dbReference type="ARBA" id="ARBA00023065"/>
    </source>
</evidence>
<dbReference type="Proteomes" id="UP000253410">
    <property type="component" value="Unassembled WGS sequence"/>
</dbReference>
<dbReference type="RefSeq" id="WP_113618696.1">
    <property type="nucleotide sequence ID" value="NZ_QFFJ01000002.1"/>
</dbReference>
<comment type="caution">
    <text evidence="9">The sequence shown here is derived from an EMBL/GenBank/DDBJ whole genome shotgun (WGS) entry which is preliminary data.</text>
</comment>
<dbReference type="InterPro" id="IPR027417">
    <property type="entry name" value="P-loop_NTPase"/>
</dbReference>
<dbReference type="Pfam" id="PF13175">
    <property type="entry name" value="AAA_15"/>
    <property type="match status" value="1"/>
</dbReference>
<dbReference type="OrthoDB" id="9784297at2"/>
<dbReference type="SMART" id="SM00382">
    <property type="entry name" value="AAA"/>
    <property type="match status" value="1"/>
</dbReference>
<dbReference type="GO" id="GO:0006826">
    <property type="term" value="P:iron ion transport"/>
    <property type="evidence" value="ECO:0007669"/>
    <property type="project" value="UniProtKB-KW"/>
</dbReference>
<keyword evidence="2" id="KW-0813">Transport</keyword>
<dbReference type="SUPFAM" id="SSF52540">
    <property type="entry name" value="P-loop containing nucleoside triphosphate hydrolases"/>
    <property type="match status" value="1"/>
</dbReference>
<dbReference type="InterPro" id="IPR041685">
    <property type="entry name" value="AAA_GajA/Old/RecF-like"/>
</dbReference>
<evidence type="ECO:0000313" key="9">
    <source>
        <dbReference type="EMBL" id="RBL89945.1"/>
    </source>
</evidence>
<dbReference type="GO" id="GO:0016887">
    <property type="term" value="F:ATP hydrolysis activity"/>
    <property type="evidence" value="ECO:0007669"/>
    <property type="project" value="InterPro"/>
</dbReference>
<name>A0A365XWI3_9BACT</name>
<dbReference type="InterPro" id="IPR051535">
    <property type="entry name" value="Siderophore_ABC-ATPase"/>
</dbReference>
<comment type="subcellular location">
    <subcellularLocation>
        <location evidence="1">Cell membrane</location>
        <topology evidence="1">Peripheral membrane protein</topology>
    </subcellularLocation>
</comment>
<organism evidence="9 10">
    <name type="scientific">Chitinophaga flava</name>
    <dbReference type="NCBI Taxonomy" id="2259036"/>
    <lineage>
        <taxon>Bacteria</taxon>
        <taxon>Pseudomonadati</taxon>
        <taxon>Bacteroidota</taxon>
        <taxon>Chitinophagia</taxon>
        <taxon>Chitinophagales</taxon>
        <taxon>Chitinophagaceae</taxon>
        <taxon>Chitinophaga</taxon>
    </lineage>
</organism>
<dbReference type="Gene3D" id="3.40.50.300">
    <property type="entry name" value="P-loop containing nucleotide triphosphate hydrolases"/>
    <property type="match status" value="2"/>
</dbReference>
<gene>
    <name evidence="9" type="ORF">DF182_26075</name>
</gene>
<evidence type="ECO:0000256" key="3">
    <source>
        <dbReference type="ARBA" id="ARBA00022475"/>
    </source>
</evidence>
<protein>
    <submittedName>
        <fullName evidence="9">ATPase</fullName>
    </submittedName>
</protein>
<evidence type="ECO:0000256" key="5">
    <source>
        <dbReference type="ARBA" id="ARBA00023004"/>
    </source>
</evidence>